<feature type="transmembrane region" description="Helical" evidence="7">
    <location>
        <begin position="417"/>
        <end position="439"/>
    </location>
</feature>
<keyword evidence="5 7" id="KW-1133">Transmembrane helix</keyword>
<keyword evidence="4 7" id="KW-0812">Transmembrane</keyword>
<evidence type="ECO:0000256" key="1">
    <source>
        <dbReference type="ARBA" id="ARBA00004651"/>
    </source>
</evidence>
<feature type="transmembrane region" description="Helical" evidence="7">
    <location>
        <begin position="163"/>
        <end position="184"/>
    </location>
</feature>
<dbReference type="GO" id="GO:0042910">
    <property type="term" value="F:xenobiotic transmembrane transporter activity"/>
    <property type="evidence" value="ECO:0007669"/>
    <property type="project" value="InterPro"/>
</dbReference>
<feature type="transmembrane region" description="Helical" evidence="7">
    <location>
        <begin position="390"/>
        <end position="411"/>
    </location>
</feature>
<feature type="transmembrane region" description="Helical" evidence="7">
    <location>
        <begin position="360"/>
        <end position="383"/>
    </location>
</feature>
<feature type="transmembrane region" description="Helical" evidence="7">
    <location>
        <begin position="12"/>
        <end position="29"/>
    </location>
</feature>
<dbReference type="Proteomes" id="UP000595917">
    <property type="component" value="Chromosome"/>
</dbReference>
<feature type="transmembrane region" description="Helical" evidence="7">
    <location>
        <begin position="231"/>
        <end position="251"/>
    </location>
</feature>
<keyword evidence="2" id="KW-0813">Transport</keyword>
<dbReference type="PIRSF" id="PIRSF006603">
    <property type="entry name" value="DinF"/>
    <property type="match status" value="1"/>
</dbReference>
<evidence type="ECO:0000256" key="2">
    <source>
        <dbReference type="ARBA" id="ARBA00022448"/>
    </source>
</evidence>
<dbReference type="PANTHER" id="PTHR42925:SF2">
    <property type="entry name" value="NA+ DRIVEN MULTIDRUG EFFLUX PUMP"/>
    <property type="match status" value="1"/>
</dbReference>
<proteinExistence type="predicted"/>
<dbReference type="GO" id="GO:0015297">
    <property type="term" value="F:antiporter activity"/>
    <property type="evidence" value="ECO:0007669"/>
    <property type="project" value="InterPro"/>
</dbReference>
<dbReference type="Pfam" id="PF01554">
    <property type="entry name" value="MatE"/>
    <property type="match status" value="2"/>
</dbReference>
<gene>
    <name evidence="8" type="ORF">JFL75_20575</name>
</gene>
<sequence length="452" mass="49636">MRIRSLFDDKQFFRSLFTIAVPIMLQNLVNSFVNMVDTVMIGRLGTVEIAAVGLGNQVFFLYNMILFGICSGGAIFTAQYWGKRDIPGIRKNTGLCLLLSIFVAALFTAGAVFAPRQLIGFYSPDPLVIEAGAAYIRALAPSFIPFAISFVFTIILRSIEKVRLAMVATVVSLVINMGLNYLFIFGAGPIPAMGVVGAAIATVIARITEMFILVISSYVRKYHIAGSLRDLLGFNAAFVLRFLKITSPVILNELLWAFGVTLQNVVFARTNTDAIAAFNITSTVSQLTWVVFIGLGNSASVLIGKKIGEGNETAARDYAYRITRFAPLLALGAGFILIPLSRVLPFLFNVNAQVLLNTNAMFIILSCVYPFRAFNMSMIVGVCRAGGDTVFCVIYDILFMWALGLPLAWVAASVFSAPVWIIYLCIIIEDPFKAMLGVWRLRSGKWLRRVID</sequence>
<evidence type="ECO:0000313" key="9">
    <source>
        <dbReference type="Proteomes" id="UP000595917"/>
    </source>
</evidence>
<accession>A0A7T7XN38</accession>
<dbReference type="InterPro" id="IPR002528">
    <property type="entry name" value="MATE_fam"/>
</dbReference>
<evidence type="ECO:0000313" key="8">
    <source>
        <dbReference type="EMBL" id="QQO09292.1"/>
    </source>
</evidence>
<dbReference type="CDD" id="cd13134">
    <property type="entry name" value="MATE_like_8"/>
    <property type="match status" value="1"/>
</dbReference>
<comment type="subcellular location">
    <subcellularLocation>
        <location evidence="1">Cell membrane</location>
        <topology evidence="1">Multi-pass membrane protein</topology>
    </subcellularLocation>
</comment>
<evidence type="ECO:0000256" key="7">
    <source>
        <dbReference type="SAM" id="Phobius"/>
    </source>
</evidence>
<feature type="transmembrane region" description="Helical" evidence="7">
    <location>
        <begin position="94"/>
        <end position="114"/>
    </location>
</feature>
<feature type="transmembrane region" description="Helical" evidence="7">
    <location>
        <begin position="325"/>
        <end position="348"/>
    </location>
</feature>
<dbReference type="InterPro" id="IPR048279">
    <property type="entry name" value="MdtK-like"/>
</dbReference>
<dbReference type="InterPro" id="IPR047135">
    <property type="entry name" value="YsiQ"/>
</dbReference>
<dbReference type="NCBIfam" id="TIGR00797">
    <property type="entry name" value="matE"/>
    <property type="match status" value="1"/>
</dbReference>
<evidence type="ECO:0000256" key="4">
    <source>
        <dbReference type="ARBA" id="ARBA00022692"/>
    </source>
</evidence>
<dbReference type="AlphaFoldDB" id="A0A7T7XN38"/>
<dbReference type="GO" id="GO:0005886">
    <property type="term" value="C:plasma membrane"/>
    <property type="evidence" value="ECO:0007669"/>
    <property type="project" value="UniProtKB-SubCell"/>
</dbReference>
<feature type="transmembrane region" description="Helical" evidence="7">
    <location>
        <begin position="134"/>
        <end position="156"/>
    </location>
</feature>
<evidence type="ECO:0000256" key="6">
    <source>
        <dbReference type="ARBA" id="ARBA00023136"/>
    </source>
</evidence>
<dbReference type="EMBL" id="CP067089">
    <property type="protein sequence ID" value="QQO09292.1"/>
    <property type="molecule type" value="Genomic_DNA"/>
</dbReference>
<name>A0A7T7XN38_9SPIR</name>
<keyword evidence="6 7" id="KW-0472">Membrane</keyword>
<evidence type="ECO:0000256" key="5">
    <source>
        <dbReference type="ARBA" id="ARBA00022989"/>
    </source>
</evidence>
<keyword evidence="3" id="KW-1003">Cell membrane</keyword>
<keyword evidence="9" id="KW-1185">Reference proteome</keyword>
<dbReference type="RefSeq" id="WP_215626598.1">
    <property type="nucleotide sequence ID" value="NZ_CP067089.2"/>
</dbReference>
<feature type="transmembrane region" description="Helical" evidence="7">
    <location>
        <begin position="190"/>
        <end position="219"/>
    </location>
</feature>
<dbReference type="PANTHER" id="PTHR42925">
    <property type="entry name" value="MULTIDRUG AND TOXIN EFFLUX PROTEIN MATE FAMILY"/>
    <property type="match status" value="1"/>
</dbReference>
<dbReference type="KEGG" id="bhc:JFL75_20575"/>
<reference evidence="8" key="1">
    <citation type="submission" date="2021-01" db="EMBL/GenBank/DDBJ databases">
        <title>Description of Breznakiella homolactica.</title>
        <authorList>
            <person name="Song Y."/>
            <person name="Brune A."/>
        </authorList>
    </citation>
    <scope>NUCLEOTIDE SEQUENCE</scope>
    <source>
        <strain evidence="8">RmG30</strain>
    </source>
</reference>
<protein>
    <submittedName>
        <fullName evidence="8">MATE family efflux transporter</fullName>
    </submittedName>
</protein>
<organism evidence="8 9">
    <name type="scientific">Breznakiella homolactica</name>
    <dbReference type="NCBI Taxonomy" id="2798577"/>
    <lineage>
        <taxon>Bacteria</taxon>
        <taxon>Pseudomonadati</taxon>
        <taxon>Spirochaetota</taxon>
        <taxon>Spirochaetia</taxon>
        <taxon>Spirochaetales</taxon>
        <taxon>Breznakiellaceae</taxon>
        <taxon>Breznakiella</taxon>
    </lineage>
</organism>
<feature type="transmembrane region" description="Helical" evidence="7">
    <location>
        <begin position="60"/>
        <end position="82"/>
    </location>
</feature>
<evidence type="ECO:0000256" key="3">
    <source>
        <dbReference type="ARBA" id="ARBA00022475"/>
    </source>
</evidence>